<dbReference type="OrthoDB" id="7432168at2"/>
<gene>
    <name evidence="2" type="ORF">EKN06_02775</name>
</gene>
<reference evidence="2 3" key="1">
    <citation type="submission" date="2018-12" db="EMBL/GenBank/DDBJ databases">
        <title>Croceicoccus ponticola sp. nov., a lipolytic bacterium isolated from seawater.</title>
        <authorList>
            <person name="Yoon J.-H."/>
        </authorList>
    </citation>
    <scope>NUCLEOTIDE SEQUENCE [LARGE SCALE GENOMIC DNA]</scope>
    <source>
        <strain evidence="2 3">GM-16</strain>
    </source>
</reference>
<comment type="caution">
    <text evidence="2">The sequence shown here is derived from an EMBL/GenBank/DDBJ whole genome shotgun (WGS) entry which is preliminary data.</text>
</comment>
<keyword evidence="1" id="KW-0472">Membrane</keyword>
<evidence type="ECO:0000256" key="1">
    <source>
        <dbReference type="SAM" id="Phobius"/>
    </source>
</evidence>
<feature type="transmembrane region" description="Helical" evidence="1">
    <location>
        <begin position="191"/>
        <end position="211"/>
    </location>
</feature>
<organism evidence="2 3">
    <name type="scientific">Croceicoccus ponticola</name>
    <dbReference type="NCBI Taxonomy" id="2217664"/>
    <lineage>
        <taxon>Bacteria</taxon>
        <taxon>Pseudomonadati</taxon>
        <taxon>Pseudomonadota</taxon>
        <taxon>Alphaproteobacteria</taxon>
        <taxon>Sphingomonadales</taxon>
        <taxon>Erythrobacteraceae</taxon>
        <taxon>Croceicoccus</taxon>
    </lineage>
</organism>
<dbReference type="EMBL" id="RXOL01000001">
    <property type="protein sequence ID" value="RVQ69145.1"/>
    <property type="molecule type" value="Genomic_DNA"/>
</dbReference>
<protein>
    <recommendedName>
        <fullName evidence="4">PepSY domain-containing protein</fullName>
    </recommendedName>
</protein>
<evidence type="ECO:0008006" key="4">
    <source>
        <dbReference type="Google" id="ProtNLM"/>
    </source>
</evidence>
<dbReference type="Proteomes" id="UP000283003">
    <property type="component" value="Unassembled WGS sequence"/>
</dbReference>
<name>A0A437H0I9_9SPHN</name>
<evidence type="ECO:0000313" key="2">
    <source>
        <dbReference type="EMBL" id="RVQ69145.1"/>
    </source>
</evidence>
<proteinExistence type="predicted"/>
<feature type="transmembrane region" description="Helical" evidence="1">
    <location>
        <begin position="138"/>
        <end position="162"/>
    </location>
</feature>
<dbReference type="PANTHER" id="PTHR34219">
    <property type="entry name" value="IRON-REGULATED INNER MEMBRANE PROTEIN-RELATED"/>
    <property type="match status" value="1"/>
</dbReference>
<keyword evidence="3" id="KW-1185">Reference proteome</keyword>
<dbReference type="InterPro" id="IPR005625">
    <property type="entry name" value="PepSY-ass_TM"/>
</dbReference>
<accession>A0A437H0I9</accession>
<dbReference type="AlphaFoldDB" id="A0A437H0I9"/>
<sequence>MVAQSMKPRTLLSIHRWIALVFAPLLAMQAVTGGALLFRDDLSAVMEPARISAPGQIVPLSVLAASAENAQPKRRIVRIFLPQHDDGTAFAQLDGYDGAVGHALLDPGNGKLLATGSIWHFPLETALQLHFRLNGGNFGLLLVCLYGFALMLIAATGLWHWWPGRKRMLQALKIPARMPQRLKLRAWHRSSGALLSGVLLVTALTGILTGYPSLVFGPSPASATPIPMIPADIDAAYALAKAEFPASRPRDVRFRQDGTLAINFFAPRGGAWAVDTVIVSNVDQAIVSVTPYEANNALWTYTLPIHTGSIAGVAGRWLMLAAAAGLLFLTISGPLAWWRARKKGKTAQ</sequence>
<feature type="transmembrane region" description="Helical" evidence="1">
    <location>
        <begin position="317"/>
        <end position="338"/>
    </location>
</feature>
<keyword evidence="1" id="KW-0812">Transmembrane</keyword>
<dbReference type="Pfam" id="PF03929">
    <property type="entry name" value="PepSY_TM"/>
    <property type="match status" value="1"/>
</dbReference>
<keyword evidence="1" id="KW-1133">Transmembrane helix</keyword>
<evidence type="ECO:0000313" key="3">
    <source>
        <dbReference type="Proteomes" id="UP000283003"/>
    </source>
</evidence>